<evidence type="ECO:0000313" key="5">
    <source>
        <dbReference type="EMBL" id="KWV48492.1"/>
    </source>
</evidence>
<dbReference type="InterPro" id="IPR050204">
    <property type="entry name" value="AraC_XylS_family_regulators"/>
</dbReference>
<comment type="caution">
    <text evidence="5">The sequence shown here is derived from an EMBL/GenBank/DDBJ whole genome shotgun (WGS) entry which is preliminary data.</text>
</comment>
<reference evidence="5 6" key="1">
    <citation type="submission" date="2015-11" db="EMBL/GenBank/DDBJ databases">
        <title>Draft Genome Sequence of the Strain BR 10303 (Bradyrhizobium sp.) isolated from nodules of Centrolobium paraense.</title>
        <authorList>
            <person name="Zelli J.E."/>
            <person name="Simoes-Araujo J.L."/>
            <person name="Barauna A.C."/>
            <person name="Silva K."/>
        </authorList>
    </citation>
    <scope>NUCLEOTIDE SEQUENCE [LARGE SCALE GENOMIC DNA]</scope>
    <source>
        <strain evidence="5 6">BR 10303</strain>
    </source>
</reference>
<dbReference type="OrthoDB" id="252470at2"/>
<dbReference type="PROSITE" id="PS01124">
    <property type="entry name" value="HTH_ARAC_FAMILY_2"/>
    <property type="match status" value="1"/>
</dbReference>
<dbReference type="PRINTS" id="PR00032">
    <property type="entry name" value="HTHARAC"/>
</dbReference>
<protein>
    <recommendedName>
        <fullName evidence="4">HTH araC/xylS-type domain-containing protein</fullName>
    </recommendedName>
</protein>
<dbReference type="EMBL" id="LNCU01000107">
    <property type="protein sequence ID" value="KWV48492.1"/>
    <property type="molecule type" value="Genomic_DNA"/>
</dbReference>
<dbReference type="PANTHER" id="PTHR46796:SF6">
    <property type="entry name" value="ARAC SUBFAMILY"/>
    <property type="match status" value="1"/>
</dbReference>
<evidence type="ECO:0000256" key="1">
    <source>
        <dbReference type="ARBA" id="ARBA00023015"/>
    </source>
</evidence>
<gene>
    <name evidence="5" type="ORF">AS156_18655</name>
</gene>
<dbReference type="SUPFAM" id="SSF46689">
    <property type="entry name" value="Homeodomain-like"/>
    <property type="match status" value="1"/>
</dbReference>
<dbReference type="PANTHER" id="PTHR46796">
    <property type="entry name" value="HTH-TYPE TRANSCRIPTIONAL ACTIVATOR RHAS-RELATED"/>
    <property type="match status" value="1"/>
</dbReference>
<dbReference type="GO" id="GO:0003700">
    <property type="term" value="F:DNA-binding transcription factor activity"/>
    <property type="evidence" value="ECO:0007669"/>
    <property type="project" value="InterPro"/>
</dbReference>
<dbReference type="SMART" id="SM00342">
    <property type="entry name" value="HTH_ARAC"/>
    <property type="match status" value="1"/>
</dbReference>
<keyword evidence="3" id="KW-0804">Transcription</keyword>
<dbReference type="AlphaFoldDB" id="A0A109JG93"/>
<name>A0A109JG93_9BRAD</name>
<dbReference type="InterPro" id="IPR009057">
    <property type="entry name" value="Homeodomain-like_sf"/>
</dbReference>
<dbReference type="Proteomes" id="UP000057737">
    <property type="component" value="Unassembled WGS sequence"/>
</dbReference>
<proteinExistence type="predicted"/>
<dbReference type="GO" id="GO:0043565">
    <property type="term" value="F:sequence-specific DNA binding"/>
    <property type="evidence" value="ECO:0007669"/>
    <property type="project" value="InterPro"/>
</dbReference>
<dbReference type="RefSeq" id="WP_066513520.1">
    <property type="nucleotide sequence ID" value="NZ_LNCU01000107.1"/>
</dbReference>
<evidence type="ECO:0000313" key="6">
    <source>
        <dbReference type="Proteomes" id="UP000057737"/>
    </source>
</evidence>
<keyword evidence="6" id="KW-1185">Reference proteome</keyword>
<keyword evidence="2" id="KW-0238">DNA-binding</keyword>
<keyword evidence="1" id="KW-0805">Transcription regulation</keyword>
<dbReference type="Gene3D" id="1.10.10.60">
    <property type="entry name" value="Homeodomain-like"/>
    <property type="match status" value="1"/>
</dbReference>
<accession>A0A109JG93</accession>
<evidence type="ECO:0000256" key="2">
    <source>
        <dbReference type="ARBA" id="ARBA00023125"/>
    </source>
</evidence>
<evidence type="ECO:0000259" key="4">
    <source>
        <dbReference type="PROSITE" id="PS01124"/>
    </source>
</evidence>
<organism evidence="5 6">
    <name type="scientific">Bradyrhizobium macuxiense</name>
    <dbReference type="NCBI Taxonomy" id="1755647"/>
    <lineage>
        <taxon>Bacteria</taxon>
        <taxon>Pseudomonadati</taxon>
        <taxon>Pseudomonadota</taxon>
        <taxon>Alphaproteobacteria</taxon>
        <taxon>Hyphomicrobiales</taxon>
        <taxon>Nitrobacteraceae</taxon>
        <taxon>Bradyrhizobium</taxon>
    </lineage>
</organism>
<sequence>MFITEGRERGIDRRGASVFERGDTIVWNDQHDVAFEVMDRLRKLMIIVPIDRIYNAWPDLVSADGLHFSRDHGFGALLAGYFEILSQQVNTLSDAHTSLAVEAGLDLLLRAIRSKGDDCSSDRGSVLFEGIIRHLEDNLRDPDIGSNGVAAAFGISTRYLQLLFAQNGTTLSDWVRQRRLDRCRMDLETRKSAESITDIALRWGFNDPSHFSRLFRRRYGTAPRAYSELYSF</sequence>
<dbReference type="InterPro" id="IPR018060">
    <property type="entry name" value="HTH_AraC"/>
</dbReference>
<feature type="domain" description="HTH araC/xylS-type" evidence="4">
    <location>
        <begin position="129"/>
        <end position="229"/>
    </location>
</feature>
<evidence type="ECO:0000256" key="3">
    <source>
        <dbReference type="ARBA" id="ARBA00023163"/>
    </source>
</evidence>
<dbReference type="Pfam" id="PF12833">
    <property type="entry name" value="HTH_18"/>
    <property type="match status" value="1"/>
</dbReference>
<dbReference type="InterPro" id="IPR020449">
    <property type="entry name" value="Tscrpt_reg_AraC-type_HTH"/>
</dbReference>